<dbReference type="PATRIC" id="fig|1267766.3.peg.1352"/>
<comment type="caution">
    <text evidence="1">Lacks conserved residue(s) required for the propagation of feature annotation.</text>
</comment>
<dbReference type="RefSeq" id="WP_046903213.1">
    <property type="nucleotide sequence ID" value="NZ_CP011452.2"/>
</dbReference>
<proteinExistence type="inferred from homology"/>
<dbReference type="GO" id="GO:0071555">
    <property type="term" value="P:cell wall organization"/>
    <property type="evidence" value="ECO:0007669"/>
    <property type="project" value="UniProtKB-KW"/>
</dbReference>
<dbReference type="EC" id="2.4.1.227" evidence="1"/>
<dbReference type="CDD" id="cd03785">
    <property type="entry name" value="GT28_MurG"/>
    <property type="match status" value="1"/>
</dbReference>
<comment type="subcellular location">
    <subcellularLocation>
        <location evidence="1">Cell membrane</location>
        <topology evidence="1">Peripheral membrane protein</topology>
        <orientation evidence="1">Cytoplasmic side</orientation>
    </subcellularLocation>
</comment>
<feature type="binding site" evidence="1">
    <location>
        <position position="125"/>
    </location>
    <ligand>
        <name>UDP-N-acetyl-alpha-D-glucosamine</name>
        <dbReference type="ChEBI" id="CHEBI:57705"/>
    </ligand>
</feature>
<dbReference type="Gene3D" id="3.40.50.2000">
    <property type="entry name" value="Glycogen Phosphorylase B"/>
    <property type="match status" value="2"/>
</dbReference>
<dbReference type="GO" id="GO:0051991">
    <property type="term" value="F:UDP-N-acetyl-D-glucosamine:N-acetylmuramoyl-L-alanyl-D-glutamyl-meso-2,6-diaminopimelyl-D-alanyl-D-alanine-diphosphoundecaprenol 4-beta-N-acetylglucosaminlytransferase activity"/>
    <property type="evidence" value="ECO:0007669"/>
    <property type="project" value="RHEA"/>
</dbReference>
<dbReference type="Pfam" id="PF03033">
    <property type="entry name" value="Glyco_transf_28"/>
    <property type="match status" value="1"/>
</dbReference>
<dbReference type="UniPathway" id="UPA00219"/>
<name>A0A0F7KUE1_9SPHN</name>
<comment type="pathway">
    <text evidence="1">Cell wall biogenesis; peptidoglycan biosynthesis.</text>
</comment>
<gene>
    <name evidence="1 2" type="primary">murG</name>
    <name evidence="2" type="ORF">WYH_01344</name>
</gene>
<reference evidence="2" key="1">
    <citation type="submission" date="2015-05" db="EMBL/GenBank/DDBJ databases">
        <title>The complete genome of Altererythrobacter atlanticus strain 26DY36.</title>
        <authorList>
            <person name="Wu Y.-H."/>
            <person name="Cheng H."/>
            <person name="Wu X.-W."/>
        </authorList>
    </citation>
    <scope>NUCLEOTIDE SEQUENCE [LARGE SCALE GENOMIC DNA]</scope>
    <source>
        <strain evidence="2">26DY36</strain>
    </source>
</reference>
<feature type="binding site" evidence="1">
    <location>
        <begin position="15"/>
        <end position="17"/>
    </location>
    <ligand>
        <name>UDP-N-acetyl-alpha-D-glucosamine</name>
        <dbReference type="ChEBI" id="CHEBI:57705"/>
    </ligand>
</feature>
<comment type="similarity">
    <text evidence="1">Belongs to the glycosyltransferase 28 family. MurG subfamily.</text>
</comment>
<keyword evidence="1" id="KW-0472">Membrane</keyword>
<protein>
    <recommendedName>
        <fullName evidence="1">UDP-N-acetylglucosamine--N-acetylmuramyl-(pentapeptide) pyrophosphoryl-undecaprenol N-acetylglucosamine transferase</fullName>
        <ecNumber evidence="1">2.4.1.227</ecNumber>
    </recommendedName>
    <alternativeName>
        <fullName evidence="1">Undecaprenyl-PP-MurNAc-pentapeptide-UDPGlcNAc GlcNAc transferase</fullName>
    </alternativeName>
</protein>
<sequence>MNTVSRHFVLAAGGTGGHLTPAFALAQELVQRGHHVALITDERGAAIPGKPDFLPAHVLPAGRFGKNPLRWPTAISAVLKGRAMARRLYESFQPTAVVGFGGYPALPALLAARSAGVPSVIHEQNAVLGRVNRLLAGRVDAIATAYEEVDRLKPAFLAKTHVVGNPVRAEVLALRNEPFPAFTADGLLRVLVTGGSQGARVLSEIVPDGLAMLQPALRSRLQVTQQCRPEDLEAVRARYANHDIPAELGSYFQDMHVRLGDAHLFIGRAGASTIAELTAVGRPAILVPLPIATDDHQAANTREMVKAGGARSIRQERFTAKELAKQIQAMAQHPETLATAAHAAWNCGRPDAAEKLADLVESFGGEPIQDVIRVGADSKAELGNAAQGAAA</sequence>
<dbReference type="GO" id="GO:0009252">
    <property type="term" value="P:peptidoglycan biosynthetic process"/>
    <property type="evidence" value="ECO:0007669"/>
    <property type="project" value="UniProtKB-UniRule"/>
</dbReference>
<dbReference type="EMBL" id="CP011452">
    <property type="protein sequence ID" value="AKH42385.1"/>
    <property type="molecule type" value="Genomic_DNA"/>
</dbReference>
<comment type="catalytic activity">
    <reaction evidence="1">
        <text>di-trans,octa-cis-undecaprenyl diphospho-N-acetyl-alpha-D-muramoyl-L-alanyl-D-glutamyl-meso-2,6-diaminopimeloyl-D-alanyl-D-alanine + UDP-N-acetyl-alpha-D-glucosamine = di-trans,octa-cis-undecaprenyl diphospho-[N-acetyl-alpha-D-glucosaminyl-(1-&gt;4)]-N-acetyl-alpha-D-muramoyl-L-alanyl-D-glutamyl-meso-2,6-diaminopimeloyl-D-alanyl-D-alanine + UDP + H(+)</text>
        <dbReference type="Rhea" id="RHEA:31227"/>
        <dbReference type="ChEBI" id="CHEBI:15378"/>
        <dbReference type="ChEBI" id="CHEBI:57705"/>
        <dbReference type="ChEBI" id="CHEBI:58223"/>
        <dbReference type="ChEBI" id="CHEBI:61387"/>
        <dbReference type="ChEBI" id="CHEBI:61388"/>
        <dbReference type="EC" id="2.4.1.227"/>
    </reaction>
</comment>
<comment type="function">
    <text evidence="1">Cell wall formation. Catalyzes the transfer of a GlcNAc subunit on undecaprenyl-pyrophosphoryl-MurNAc-pentapeptide (lipid intermediate I) to form undecaprenyl-pyrophosphoryl-MurNAc-(pentapeptide)GlcNAc (lipid intermediate II).</text>
</comment>
<keyword evidence="1 2" id="KW-0808">Transferase</keyword>
<dbReference type="AlphaFoldDB" id="A0A0F7KUE1"/>
<dbReference type="GO" id="GO:0005975">
    <property type="term" value="P:carbohydrate metabolic process"/>
    <property type="evidence" value="ECO:0007669"/>
    <property type="project" value="InterPro"/>
</dbReference>
<keyword evidence="1 2" id="KW-0328">Glycosyltransferase</keyword>
<keyword evidence="1" id="KW-0131">Cell cycle</keyword>
<dbReference type="OrthoDB" id="9808936at2"/>
<evidence type="ECO:0000313" key="3">
    <source>
        <dbReference type="Proteomes" id="UP000034392"/>
    </source>
</evidence>
<keyword evidence="3" id="KW-1185">Reference proteome</keyword>
<dbReference type="PANTHER" id="PTHR21015:SF22">
    <property type="entry name" value="GLYCOSYLTRANSFERASE"/>
    <property type="match status" value="1"/>
</dbReference>
<dbReference type="InterPro" id="IPR007235">
    <property type="entry name" value="Glyco_trans_28_C"/>
</dbReference>
<keyword evidence="1" id="KW-0961">Cell wall biogenesis/degradation</keyword>
<dbReference type="NCBIfam" id="TIGR01133">
    <property type="entry name" value="murG"/>
    <property type="match status" value="1"/>
</dbReference>
<organism evidence="2 3">
    <name type="scientific">Croceibacterium atlanticum</name>
    <dbReference type="NCBI Taxonomy" id="1267766"/>
    <lineage>
        <taxon>Bacteria</taxon>
        <taxon>Pseudomonadati</taxon>
        <taxon>Pseudomonadota</taxon>
        <taxon>Alphaproteobacteria</taxon>
        <taxon>Sphingomonadales</taxon>
        <taxon>Erythrobacteraceae</taxon>
        <taxon>Croceibacterium</taxon>
    </lineage>
</organism>
<keyword evidence="1" id="KW-0132">Cell division</keyword>
<dbReference type="STRING" id="1267766.WYH_01344"/>
<evidence type="ECO:0000313" key="2">
    <source>
        <dbReference type="EMBL" id="AKH42385.1"/>
    </source>
</evidence>
<feature type="binding site" evidence="1">
    <location>
        <position position="168"/>
    </location>
    <ligand>
        <name>UDP-N-acetyl-alpha-D-glucosamine</name>
        <dbReference type="ChEBI" id="CHEBI:57705"/>
    </ligand>
</feature>
<keyword evidence="1" id="KW-0573">Peptidoglycan synthesis</keyword>
<feature type="binding site" evidence="1">
    <location>
        <position position="297"/>
    </location>
    <ligand>
        <name>UDP-N-acetyl-alpha-D-glucosamine</name>
        <dbReference type="ChEBI" id="CHEBI:57705"/>
    </ligand>
</feature>
<dbReference type="InterPro" id="IPR006009">
    <property type="entry name" value="GlcNAc_MurG"/>
</dbReference>
<dbReference type="GO" id="GO:0005886">
    <property type="term" value="C:plasma membrane"/>
    <property type="evidence" value="ECO:0007669"/>
    <property type="project" value="UniProtKB-SubCell"/>
</dbReference>
<dbReference type="GO" id="GO:0050511">
    <property type="term" value="F:undecaprenyldiphospho-muramoylpentapeptide beta-N-acetylglucosaminyltransferase activity"/>
    <property type="evidence" value="ECO:0007669"/>
    <property type="project" value="UniProtKB-UniRule"/>
</dbReference>
<dbReference type="Pfam" id="PF04101">
    <property type="entry name" value="Glyco_tran_28_C"/>
    <property type="match status" value="1"/>
</dbReference>
<dbReference type="PANTHER" id="PTHR21015">
    <property type="entry name" value="UDP-N-ACETYLGLUCOSAMINE--N-ACETYLMURAMYL-(PENTAPEPTIDE) PYROPHOSPHORYL-UNDECAPRENOL N-ACETYLGLUCOSAMINE TRANSFERASE 1"/>
    <property type="match status" value="1"/>
</dbReference>
<keyword evidence="1" id="KW-0133">Cell shape</keyword>
<dbReference type="InterPro" id="IPR004276">
    <property type="entry name" value="GlycoTrans_28_N"/>
</dbReference>
<keyword evidence="1" id="KW-1003">Cell membrane</keyword>
<dbReference type="KEGG" id="aay:WYH_01344"/>
<dbReference type="HAMAP" id="MF_00033">
    <property type="entry name" value="MurG"/>
    <property type="match status" value="1"/>
</dbReference>
<dbReference type="GO" id="GO:0008360">
    <property type="term" value="P:regulation of cell shape"/>
    <property type="evidence" value="ECO:0007669"/>
    <property type="project" value="UniProtKB-KW"/>
</dbReference>
<dbReference type="Proteomes" id="UP000034392">
    <property type="component" value="Chromosome"/>
</dbReference>
<feature type="binding site" evidence="1">
    <location>
        <position position="196"/>
    </location>
    <ligand>
        <name>UDP-N-acetyl-alpha-D-glucosamine</name>
        <dbReference type="ChEBI" id="CHEBI:57705"/>
    </ligand>
</feature>
<dbReference type="GO" id="GO:0051301">
    <property type="term" value="P:cell division"/>
    <property type="evidence" value="ECO:0007669"/>
    <property type="project" value="UniProtKB-KW"/>
</dbReference>
<accession>A0A0F7KUE1</accession>
<evidence type="ECO:0000256" key="1">
    <source>
        <dbReference type="HAMAP-Rule" id="MF_00033"/>
    </source>
</evidence>
<dbReference type="SUPFAM" id="SSF53756">
    <property type="entry name" value="UDP-Glycosyltransferase/glycogen phosphorylase"/>
    <property type="match status" value="1"/>
</dbReference>